<dbReference type="InterPro" id="IPR036259">
    <property type="entry name" value="MFS_trans_sf"/>
</dbReference>
<feature type="transmembrane region" description="Helical" evidence="6">
    <location>
        <begin position="40"/>
        <end position="60"/>
    </location>
</feature>
<feature type="transmembrane region" description="Helical" evidence="6">
    <location>
        <begin position="245"/>
        <end position="264"/>
    </location>
</feature>
<feature type="transmembrane region" description="Helical" evidence="6">
    <location>
        <begin position="276"/>
        <end position="298"/>
    </location>
</feature>
<dbReference type="PRINTS" id="PR01035">
    <property type="entry name" value="TCRTETA"/>
</dbReference>
<comment type="subcellular location">
    <subcellularLocation>
        <location evidence="1">Membrane</location>
        <topology evidence="1">Multi-pass membrane protein</topology>
    </subcellularLocation>
</comment>
<gene>
    <name evidence="8" type="ORF">ACFSUS_06785</name>
</gene>
<keyword evidence="2" id="KW-0813">Transport</keyword>
<feature type="transmembrane region" description="Helical" evidence="6">
    <location>
        <begin position="129"/>
        <end position="147"/>
    </location>
</feature>
<evidence type="ECO:0000313" key="8">
    <source>
        <dbReference type="EMBL" id="MFD2570333.1"/>
    </source>
</evidence>
<dbReference type="SUPFAM" id="SSF103473">
    <property type="entry name" value="MFS general substrate transporter"/>
    <property type="match status" value="1"/>
</dbReference>
<dbReference type="Pfam" id="PF07690">
    <property type="entry name" value="MFS_1"/>
    <property type="match status" value="1"/>
</dbReference>
<keyword evidence="3 6" id="KW-0812">Transmembrane</keyword>
<feature type="transmembrane region" description="Helical" evidence="6">
    <location>
        <begin position="304"/>
        <end position="329"/>
    </location>
</feature>
<evidence type="ECO:0000256" key="4">
    <source>
        <dbReference type="ARBA" id="ARBA00022989"/>
    </source>
</evidence>
<feature type="transmembrane region" description="Helical" evidence="6">
    <location>
        <begin position="97"/>
        <end position="117"/>
    </location>
</feature>
<dbReference type="Proteomes" id="UP001597469">
    <property type="component" value="Unassembled WGS sequence"/>
</dbReference>
<evidence type="ECO:0000256" key="6">
    <source>
        <dbReference type="SAM" id="Phobius"/>
    </source>
</evidence>
<keyword evidence="5 6" id="KW-0472">Membrane</keyword>
<evidence type="ECO:0000256" key="3">
    <source>
        <dbReference type="ARBA" id="ARBA00022692"/>
    </source>
</evidence>
<reference evidence="9" key="1">
    <citation type="journal article" date="2019" name="Int. J. Syst. Evol. Microbiol.">
        <title>The Global Catalogue of Microorganisms (GCM) 10K type strain sequencing project: providing services to taxonomists for standard genome sequencing and annotation.</title>
        <authorList>
            <consortium name="The Broad Institute Genomics Platform"/>
            <consortium name="The Broad Institute Genome Sequencing Center for Infectious Disease"/>
            <person name="Wu L."/>
            <person name="Ma J."/>
        </authorList>
    </citation>
    <scope>NUCLEOTIDE SEQUENCE [LARGE SCALE GENOMIC DNA]</scope>
    <source>
        <strain evidence="9">KCTC 42805</strain>
    </source>
</reference>
<dbReference type="PANTHER" id="PTHR23504">
    <property type="entry name" value="MAJOR FACILITATOR SUPERFAMILY DOMAIN-CONTAINING PROTEIN 10"/>
    <property type="match status" value="1"/>
</dbReference>
<comment type="caution">
    <text evidence="8">The sequence shown here is derived from an EMBL/GenBank/DDBJ whole genome shotgun (WGS) entry which is preliminary data.</text>
</comment>
<evidence type="ECO:0000256" key="1">
    <source>
        <dbReference type="ARBA" id="ARBA00004141"/>
    </source>
</evidence>
<feature type="transmembrane region" description="Helical" evidence="6">
    <location>
        <begin position="368"/>
        <end position="386"/>
    </location>
</feature>
<organism evidence="8 9">
    <name type="scientific">Spirosoma soli</name>
    <dbReference type="NCBI Taxonomy" id="1770529"/>
    <lineage>
        <taxon>Bacteria</taxon>
        <taxon>Pseudomonadati</taxon>
        <taxon>Bacteroidota</taxon>
        <taxon>Cytophagia</taxon>
        <taxon>Cytophagales</taxon>
        <taxon>Cytophagaceae</taxon>
        <taxon>Spirosoma</taxon>
    </lineage>
</organism>
<feature type="transmembrane region" description="Helical" evidence="6">
    <location>
        <begin position="7"/>
        <end position="28"/>
    </location>
</feature>
<feature type="domain" description="Major facilitator superfamily (MFS) profile" evidence="7">
    <location>
        <begin position="6"/>
        <end position="390"/>
    </location>
</feature>
<evidence type="ECO:0000256" key="5">
    <source>
        <dbReference type="ARBA" id="ARBA00023136"/>
    </source>
</evidence>
<dbReference type="InterPro" id="IPR001958">
    <property type="entry name" value="Tet-R_TetA/multi-R_MdtG-like"/>
</dbReference>
<accession>A0ABW5LZW7</accession>
<feature type="transmembrane region" description="Helical" evidence="6">
    <location>
        <begin position="213"/>
        <end position="233"/>
    </location>
</feature>
<name>A0ABW5LZW7_9BACT</name>
<evidence type="ECO:0000256" key="2">
    <source>
        <dbReference type="ARBA" id="ARBA00022448"/>
    </source>
</evidence>
<dbReference type="InterPro" id="IPR011701">
    <property type="entry name" value="MFS"/>
</dbReference>
<evidence type="ECO:0000313" key="9">
    <source>
        <dbReference type="Proteomes" id="UP001597469"/>
    </source>
</evidence>
<sequence>MHANRSLRLLFLTIFLDLMGYGLIIPLLPNYTRSLGASAAMVGVVTAAYSLTQFVFGPVLSSLSDRYGRRPVLLLTIALNVVAYLLFGWAQSLLLLIGSRLLAGLASANLSVAQAYIADSTPLEGRTKALGMIGAALGLGFIFGPPVGGAVKFYLGIEWVGYVAAGLAALNLALALIQLPESLPATRTGRPIRFFDASVLAAVGRSSQLSRLFTVYFLFTLAFAILTVTGALLWRDRFALNDAQIGYTFAGIGVITAVIQGGLLGKLVARFGERSLMLTGLFLMALSLATMPFIPALAFMPGEVALIILFAIGYGLVLPASTALVSRAFSLAEQGQILGQYQSVAALARIIGPVAGAALYGWNVGATYLIGGGIMLVSLLLAQGIGQSASVINPSTSA</sequence>
<keyword evidence="4 6" id="KW-1133">Transmembrane helix</keyword>
<protein>
    <submittedName>
        <fullName evidence="8">MFS transporter</fullName>
    </submittedName>
</protein>
<dbReference type="PROSITE" id="PS50850">
    <property type="entry name" value="MFS"/>
    <property type="match status" value="1"/>
</dbReference>
<feature type="transmembrane region" description="Helical" evidence="6">
    <location>
        <begin position="159"/>
        <end position="177"/>
    </location>
</feature>
<dbReference type="Gene3D" id="1.20.1250.20">
    <property type="entry name" value="MFS general substrate transporter like domains"/>
    <property type="match status" value="1"/>
</dbReference>
<dbReference type="CDD" id="cd17330">
    <property type="entry name" value="MFS_SLC46_TetA_like"/>
    <property type="match status" value="1"/>
</dbReference>
<dbReference type="RefSeq" id="WP_381520915.1">
    <property type="nucleotide sequence ID" value="NZ_JBHULN010000003.1"/>
</dbReference>
<evidence type="ECO:0000259" key="7">
    <source>
        <dbReference type="PROSITE" id="PS50850"/>
    </source>
</evidence>
<keyword evidence="9" id="KW-1185">Reference proteome</keyword>
<dbReference type="EMBL" id="JBHULN010000003">
    <property type="protein sequence ID" value="MFD2570333.1"/>
    <property type="molecule type" value="Genomic_DNA"/>
</dbReference>
<dbReference type="PANTHER" id="PTHR23504:SF15">
    <property type="entry name" value="MAJOR FACILITATOR SUPERFAMILY (MFS) PROFILE DOMAIN-CONTAINING PROTEIN"/>
    <property type="match status" value="1"/>
</dbReference>
<proteinExistence type="predicted"/>
<feature type="transmembrane region" description="Helical" evidence="6">
    <location>
        <begin position="72"/>
        <end position="91"/>
    </location>
</feature>
<dbReference type="InterPro" id="IPR020846">
    <property type="entry name" value="MFS_dom"/>
</dbReference>